<keyword evidence="2" id="KW-1185">Reference proteome</keyword>
<reference evidence="1 2" key="1">
    <citation type="submission" date="2019-03" db="EMBL/GenBank/DDBJ databases">
        <title>Genomic Encyclopedia of Archaeal and Bacterial Type Strains, Phase II (KMG-II): from individual species to whole genera.</title>
        <authorList>
            <person name="Goeker M."/>
        </authorList>
    </citation>
    <scope>NUCLEOTIDE SEQUENCE [LARGE SCALE GENOMIC DNA]</scope>
    <source>
        <strain evidence="1 2">DSM 24782</strain>
    </source>
</reference>
<sequence length="106" mass="11844">MLRAVYVRTLKEGVTDDEYIDAWMPEGTAREDYPARVTVSHSTVDERSTVTVFEFEGDPEHVLDDLGALVRPDWRDRVGALVEHTDVETIFVETVSYGSVEAPASA</sequence>
<protein>
    <recommendedName>
        <fullName evidence="3">REDY-like protein HapK</fullName>
    </recommendedName>
</protein>
<dbReference type="EMBL" id="SOAM01000001">
    <property type="protein sequence ID" value="TDS80591.1"/>
    <property type="molecule type" value="Genomic_DNA"/>
</dbReference>
<dbReference type="OrthoDB" id="3693527at2"/>
<organism evidence="1 2">
    <name type="scientific">Amnibacterium kyonggiense</name>
    <dbReference type="NCBI Taxonomy" id="595671"/>
    <lineage>
        <taxon>Bacteria</taxon>
        <taxon>Bacillati</taxon>
        <taxon>Actinomycetota</taxon>
        <taxon>Actinomycetes</taxon>
        <taxon>Micrococcales</taxon>
        <taxon>Microbacteriaceae</taxon>
        <taxon>Amnibacterium</taxon>
    </lineage>
</organism>
<accession>A0A4R7FRY4</accession>
<name>A0A4R7FRY4_9MICO</name>
<dbReference type="Proteomes" id="UP000295344">
    <property type="component" value="Unassembled WGS sequence"/>
</dbReference>
<comment type="caution">
    <text evidence="1">The sequence shown here is derived from an EMBL/GenBank/DDBJ whole genome shotgun (WGS) entry which is preliminary data.</text>
</comment>
<dbReference type="AlphaFoldDB" id="A0A4R7FRY4"/>
<dbReference type="RefSeq" id="WP_133765294.1">
    <property type="nucleotide sequence ID" value="NZ_BAAARP010000001.1"/>
</dbReference>
<gene>
    <name evidence="1" type="ORF">CLV52_1157</name>
</gene>
<evidence type="ECO:0000313" key="1">
    <source>
        <dbReference type="EMBL" id="TDS80591.1"/>
    </source>
</evidence>
<proteinExistence type="predicted"/>
<evidence type="ECO:0008006" key="3">
    <source>
        <dbReference type="Google" id="ProtNLM"/>
    </source>
</evidence>
<evidence type="ECO:0000313" key="2">
    <source>
        <dbReference type="Proteomes" id="UP000295344"/>
    </source>
</evidence>